<dbReference type="CDD" id="cd03225">
    <property type="entry name" value="ABC_cobalt_CbiO_domain1"/>
    <property type="match status" value="1"/>
</dbReference>
<dbReference type="Pfam" id="PF00005">
    <property type="entry name" value="ABC_tran"/>
    <property type="match status" value="1"/>
</dbReference>
<dbReference type="InterPro" id="IPR017871">
    <property type="entry name" value="ABC_transporter-like_CS"/>
</dbReference>
<dbReference type="InterPro" id="IPR050095">
    <property type="entry name" value="ECF_ABC_transporter_ATP-bd"/>
</dbReference>
<keyword evidence="5" id="KW-0547">Nucleotide-binding</keyword>
<protein>
    <submittedName>
        <fullName evidence="10">ATP-binding cassette domain-containing protein</fullName>
    </submittedName>
</protein>
<comment type="caution">
    <text evidence="10">The sequence shown here is derived from an EMBL/GenBank/DDBJ whole genome shotgun (WGS) entry which is preliminary data.</text>
</comment>
<sequence>MEKIIVDSLKYRYPLNESLALNDISFKVEKGEFIGIIGENGSGKSTLCQALVGLVPHFYRGAYGGKVIIDGMEIKESNISDISLKVGIVFQNPFTQITGSKLTVYEEIAFGLENMGIKREEMIERINHALNLLDIYKYKDRNPFDLSGGQMQRMAIASIIAMKPEIIILDEPTSQLDPQGSEEVFKSVQSLSKEGMTVIMVEHKIEKIAKYSDRILLLHRGKIIDFDVPEKIFSRDDLMDYGVNYPSFTKICRELNIKNIKTGLYPITLEEVYDLVVKNNERNYN</sequence>
<evidence type="ECO:0000256" key="2">
    <source>
        <dbReference type="ARBA" id="ARBA00005417"/>
    </source>
</evidence>
<evidence type="ECO:0000256" key="6">
    <source>
        <dbReference type="ARBA" id="ARBA00022840"/>
    </source>
</evidence>
<dbReference type="PROSITE" id="PS50893">
    <property type="entry name" value="ABC_TRANSPORTER_2"/>
    <property type="match status" value="1"/>
</dbReference>
<dbReference type="InterPro" id="IPR003439">
    <property type="entry name" value="ABC_transporter-like_ATP-bd"/>
</dbReference>
<evidence type="ECO:0000256" key="4">
    <source>
        <dbReference type="ARBA" id="ARBA00022475"/>
    </source>
</evidence>
<dbReference type="Gene3D" id="3.40.50.300">
    <property type="entry name" value="P-loop containing nucleotide triphosphate hydrolases"/>
    <property type="match status" value="1"/>
</dbReference>
<accession>A0ABR8YQY0</accession>
<dbReference type="SUPFAM" id="SSF52540">
    <property type="entry name" value="P-loop containing nucleoside triphosphate hydrolases"/>
    <property type="match status" value="1"/>
</dbReference>
<dbReference type="Proteomes" id="UP000627166">
    <property type="component" value="Unassembled WGS sequence"/>
</dbReference>
<evidence type="ECO:0000313" key="10">
    <source>
        <dbReference type="EMBL" id="MBD8046418.1"/>
    </source>
</evidence>
<evidence type="ECO:0000256" key="5">
    <source>
        <dbReference type="ARBA" id="ARBA00022741"/>
    </source>
</evidence>
<keyword evidence="3" id="KW-0813">Transport</keyword>
<dbReference type="PANTHER" id="PTHR43553">
    <property type="entry name" value="HEAVY METAL TRANSPORTER"/>
    <property type="match status" value="1"/>
</dbReference>
<keyword evidence="8" id="KW-0472">Membrane</keyword>
<dbReference type="InterPro" id="IPR015856">
    <property type="entry name" value="ABC_transpr_CbiO/EcfA_su"/>
</dbReference>
<evidence type="ECO:0000256" key="8">
    <source>
        <dbReference type="ARBA" id="ARBA00023136"/>
    </source>
</evidence>
<feature type="domain" description="ABC transporter" evidence="9">
    <location>
        <begin position="4"/>
        <end position="245"/>
    </location>
</feature>
<keyword evidence="11" id="KW-1185">Reference proteome</keyword>
<dbReference type="SMART" id="SM00382">
    <property type="entry name" value="AAA"/>
    <property type="match status" value="1"/>
</dbReference>
<keyword evidence="7" id="KW-1278">Translocase</keyword>
<evidence type="ECO:0000256" key="7">
    <source>
        <dbReference type="ARBA" id="ARBA00022967"/>
    </source>
</evidence>
<keyword evidence="4" id="KW-1003">Cell membrane</keyword>
<proteinExistence type="inferred from homology"/>
<evidence type="ECO:0000259" key="9">
    <source>
        <dbReference type="PROSITE" id="PS50893"/>
    </source>
</evidence>
<comment type="subcellular location">
    <subcellularLocation>
        <location evidence="1">Cell membrane</location>
        <topology evidence="1">Peripheral membrane protein</topology>
    </subcellularLocation>
</comment>
<dbReference type="InterPro" id="IPR027417">
    <property type="entry name" value="P-loop_NTPase"/>
</dbReference>
<comment type="similarity">
    <text evidence="2">Belongs to the ABC transporter superfamily.</text>
</comment>
<name>A0ABR8YQY0_9CLOT</name>
<keyword evidence="6 10" id="KW-0067">ATP-binding</keyword>
<dbReference type="PROSITE" id="PS00211">
    <property type="entry name" value="ABC_TRANSPORTER_1"/>
    <property type="match status" value="1"/>
</dbReference>
<dbReference type="EMBL" id="JACSQB010000037">
    <property type="protein sequence ID" value="MBD8046418.1"/>
    <property type="molecule type" value="Genomic_DNA"/>
</dbReference>
<evidence type="ECO:0000313" key="11">
    <source>
        <dbReference type="Proteomes" id="UP000627166"/>
    </source>
</evidence>
<evidence type="ECO:0000256" key="1">
    <source>
        <dbReference type="ARBA" id="ARBA00004202"/>
    </source>
</evidence>
<organism evidence="10 11">
    <name type="scientific">Clostridium faecium</name>
    <dbReference type="NCBI Taxonomy" id="2762223"/>
    <lineage>
        <taxon>Bacteria</taxon>
        <taxon>Bacillati</taxon>
        <taxon>Bacillota</taxon>
        <taxon>Clostridia</taxon>
        <taxon>Eubacteriales</taxon>
        <taxon>Clostridiaceae</taxon>
        <taxon>Clostridium</taxon>
    </lineage>
</organism>
<dbReference type="InterPro" id="IPR003593">
    <property type="entry name" value="AAA+_ATPase"/>
</dbReference>
<reference evidence="10 11" key="1">
    <citation type="submission" date="2020-08" db="EMBL/GenBank/DDBJ databases">
        <title>A Genomic Blueprint of the Chicken Gut Microbiome.</title>
        <authorList>
            <person name="Gilroy R."/>
            <person name="Ravi A."/>
            <person name="Getino M."/>
            <person name="Pursley I."/>
            <person name="Horton D.L."/>
            <person name="Alikhan N.-F."/>
            <person name="Baker D."/>
            <person name="Gharbi K."/>
            <person name="Hall N."/>
            <person name="Watson M."/>
            <person name="Adriaenssens E.M."/>
            <person name="Foster-Nyarko E."/>
            <person name="Jarju S."/>
            <person name="Secka A."/>
            <person name="Antonio M."/>
            <person name="Oren A."/>
            <person name="Chaudhuri R."/>
            <person name="La Ragione R.M."/>
            <person name="Hildebrand F."/>
            <person name="Pallen M.J."/>
        </authorList>
    </citation>
    <scope>NUCLEOTIDE SEQUENCE [LARGE SCALE GENOMIC DNA]</scope>
    <source>
        <strain evidence="10 11">N37</strain>
    </source>
</reference>
<dbReference type="RefSeq" id="WP_191739387.1">
    <property type="nucleotide sequence ID" value="NZ_JACSQB010000037.1"/>
</dbReference>
<dbReference type="GO" id="GO:0005524">
    <property type="term" value="F:ATP binding"/>
    <property type="evidence" value="ECO:0007669"/>
    <property type="project" value="UniProtKB-KW"/>
</dbReference>
<evidence type="ECO:0000256" key="3">
    <source>
        <dbReference type="ARBA" id="ARBA00022448"/>
    </source>
</evidence>
<dbReference type="PANTHER" id="PTHR43553:SF24">
    <property type="entry name" value="ENERGY-COUPLING FACTOR TRANSPORTER ATP-BINDING PROTEIN ECFA1"/>
    <property type="match status" value="1"/>
</dbReference>
<gene>
    <name evidence="10" type="ORF">H9637_05080</name>
</gene>